<dbReference type="GO" id="GO:0008999">
    <property type="term" value="F:protein-N-terminal-alanine acetyltransferase activity"/>
    <property type="evidence" value="ECO:0007669"/>
    <property type="project" value="UniProtKB-EC"/>
</dbReference>
<feature type="domain" description="N-acetyltransferase" evidence="6">
    <location>
        <begin position="5"/>
        <end position="149"/>
    </location>
</feature>
<keyword evidence="8" id="KW-1185">Reference proteome</keyword>
<name>A0A3T0D3V9_9FIRM</name>
<evidence type="ECO:0000256" key="4">
    <source>
        <dbReference type="ARBA" id="ARBA00023315"/>
    </source>
</evidence>
<dbReference type="CDD" id="cd04301">
    <property type="entry name" value="NAT_SF"/>
    <property type="match status" value="1"/>
</dbReference>
<dbReference type="Gene3D" id="3.40.630.30">
    <property type="match status" value="1"/>
</dbReference>
<keyword evidence="4" id="KW-0012">Acyltransferase</keyword>
<comment type="similarity">
    <text evidence="1 5">Belongs to the acetyltransferase family. RimI subfamily.</text>
</comment>
<keyword evidence="2 5" id="KW-0963">Cytoplasm</keyword>
<dbReference type="KEGG" id="ccha:ELD05_01095"/>
<dbReference type="PANTHER" id="PTHR43420">
    <property type="entry name" value="ACETYLTRANSFERASE"/>
    <property type="match status" value="1"/>
</dbReference>
<keyword evidence="3 7" id="KW-0808">Transferase</keyword>
<dbReference type="PANTHER" id="PTHR43420:SF44">
    <property type="entry name" value="ACETYLTRANSFERASE YPEA"/>
    <property type="match status" value="1"/>
</dbReference>
<evidence type="ECO:0000313" key="7">
    <source>
        <dbReference type="EMBL" id="AZT89393.1"/>
    </source>
</evidence>
<dbReference type="RefSeq" id="WP_127351023.1">
    <property type="nucleotide sequence ID" value="NZ_CP034791.1"/>
</dbReference>
<proteinExistence type="inferred from homology"/>
<dbReference type="InterPro" id="IPR050680">
    <property type="entry name" value="YpeA/RimI_acetyltransf"/>
</dbReference>
<evidence type="ECO:0000313" key="8">
    <source>
        <dbReference type="Proteomes" id="UP000282930"/>
    </source>
</evidence>
<comment type="function">
    <text evidence="5">Acetylates the N-terminal alanine of ribosomal protein bS18.</text>
</comment>
<dbReference type="NCBIfam" id="TIGR01575">
    <property type="entry name" value="rimI"/>
    <property type="match status" value="1"/>
</dbReference>
<dbReference type="InterPro" id="IPR006464">
    <property type="entry name" value="AcTrfase_RimI/Ard1"/>
</dbReference>
<reference evidence="7 8" key="1">
    <citation type="submission" date="2018-12" db="EMBL/GenBank/DDBJ databases">
        <title>Genome sequence from the cellulolytic species, Caldicellulosiruptor changbaiensis.</title>
        <authorList>
            <person name="Blumer-Schuette S.E."/>
            <person name="Mendoza C."/>
        </authorList>
    </citation>
    <scope>NUCLEOTIDE SEQUENCE [LARGE SCALE GENOMIC DNA]</scope>
    <source>
        <strain evidence="7 8">CBS-Z</strain>
    </source>
</reference>
<dbReference type="AlphaFoldDB" id="A0A3T0D3V9"/>
<organism evidence="7 8">
    <name type="scientific">Caldicellulosiruptor changbaiensis</name>
    <dbReference type="NCBI Taxonomy" id="1222016"/>
    <lineage>
        <taxon>Bacteria</taxon>
        <taxon>Bacillati</taxon>
        <taxon>Bacillota</taxon>
        <taxon>Bacillota incertae sedis</taxon>
        <taxon>Caldicellulosiruptorales</taxon>
        <taxon>Caldicellulosiruptoraceae</taxon>
        <taxon>Caldicellulosiruptor</taxon>
    </lineage>
</organism>
<dbReference type="EMBL" id="CP034791">
    <property type="protein sequence ID" value="AZT89393.1"/>
    <property type="molecule type" value="Genomic_DNA"/>
</dbReference>
<comment type="subcellular location">
    <subcellularLocation>
        <location evidence="5">Cytoplasm</location>
    </subcellularLocation>
</comment>
<dbReference type="InterPro" id="IPR000182">
    <property type="entry name" value="GNAT_dom"/>
</dbReference>
<evidence type="ECO:0000256" key="2">
    <source>
        <dbReference type="ARBA" id="ARBA00022490"/>
    </source>
</evidence>
<dbReference type="SUPFAM" id="SSF55729">
    <property type="entry name" value="Acyl-CoA N-acyltransferases (Nat)"/>
    <property type="match status" value="1"/>
</dbReference>
<dbReference type="EC" id="2.3.1.266" evidence="5"/>
<evidence type="ECO:0000256" key="5">
    <source>
        <dbReference type="RuleBase" id="RU363094"/>
    </source>
</evidence>
<evidence type="ECO:0000259" key="6">
    <source>
        <dbReference type="PROSITE" id="PS51186"/>
    </source>
</evidence>
<sequence length="153" mass="17470">MTQKGIIRGMTKEDVDSVYEIEKLSFSVPWSKESFLEEAENSYAIYFVYEEDSKVWGFAGMHHIVDEGHITNIAVHPEKRRQGIGKALLCALISYAKENGLIGLTLEVRSKNIPAISLYKSFGFKEAGLRKNYYTNPPDDAIIMWLYLKNLKT</sequence>
<evidence type="ECO:0000256" key="3">
    <source>
        <dbReference type="ARBA" id="ARBA00022679"/>
    </source>
</evidence>
<protein>
    <recommendedName>
        <fullName evidence="5">[Ribosomal protein bS18]-alanine N-acetyltransferase</fullName>
        <ecNumber evidence="5">2.3.1.266</ecNumber>
    </recommendedName>
</protein>
<gene>
    <name evidence="7" type="primary">rimI</name>
    <name evidence="7" type="ORF">ELD05_01095</name>
</gene>
<evidence type="ECO:0000256" key="1">
    <source>
        <dbReference type="ARBA" id="ARBA00005395"/>
    </source>
</evidence>
<accession>A0A3T0D3V9</accession>
<dbReference type="Pfam" id="PF00583">
    <property type="entry name" value="Acetyltransf_1"/>
    <property type="match status" value="1"/>
</dbReference>
<comment type="catalytic activity">
    <reaction evidence="5">
        <text>N-terminal L-alanyl-[ribosomal protein bS18] + acetyl-CoA = N-terminal N(alpha)-acetyl-L-alanyl-[ribosomal protein bS18] + CoA + H(+)</text>
        <dbReference type="Rhea" id="RHEA:43756"/>
        <dbReference type="Rhea" id="RHEA-COMP:10676"/>
        <dbReference type="Rhea" id="RHEA-COMP:10677"/>
        <dbReference type="ChEBI" id="CHEBI:15378"/>
        <dbReference type="ChEBI" id="CHEBI:57287"/>
        <dbReference type="ChEBI" id="CHEBI:57288"/>
        <dbReference type="ChEBI" id="CHEBI:64718"/>
        <dbReference type="ChEBI" id="CHEBI:83683"/>
        <dbReference type="EC" id="2.3.1.266"/>
    </reaction>
</comment>
<dbReference type="InterPro" id="IPR016181">
    <property type="entry name" value="Acyl_CoA_acyltransferase"/>
</dbReference>
<dbReference type="GO" id="GO:0005737">
    <property type="term" value="C:cytoplasm"/>
    <property type="evidence" value="ECO:0007669"/>
    <property type="project" value="UniProtKB-SubCell"/>
</dbReference>
<dbReference type="Proteomes" id="UP000282930">
    <property type="component" value="Chromosome"/>
</dbReference>
<dbReference type="PROSITE" id="PS51186">
    <property type="entry name" value="GNAT"/>
    <property type="match status" value="1"/>
</dbReference>